<evidence type="ECO:0000256" key="2">
    <source>
        <dbReference type="ARBA" id="ARBA00011662"/>
    </source>
</evidence>
<reference evidence="7" key="2">
    <citation type="submission" date="2025-08" db="UniProtKB">
        <authorList>
            <consortium name="RefSeq"/>
        </authorList>
    </citation>
    <scope>IDENTIFICATION</scope>
    <source>
        <tissue evidence="7">Ear skin</tissue>
    </source>
</reference>
<keyword evidence="6" id="KW-1185">Reference proteome</keyword>
<evidence type="ECO:0000256" key="1">
    <source>
        <dbReference type="ARBA" id="ARBA00003327"/>
    </source>
</evidence>
<organism evidence="6 7">
    <name type="scientific">Camelus ferus</name>
    <name type="common">Wild bactrian camel</name>
    <name type="synonym">Camelus bactrianus ferus</name>
    <dbReference type="NCBI Taxonomy" id="419612"/>
    <lineage>
        <taxon>Eukaryota</taxon>
        <taxon>Metazoa</taxon>
        <taxon>Chordata</taxon>
        <taxon>Craniata</taxon>
        <taxon>Vertebrata</taxon>
        <taxon>Euteleostomi</taxon>
        <taxon>Mammalia</taxon>
        <taxon>Eutheria</taxon>
        <taxon>Laurasiatheria</taxon>
        <taxon>Artiodactyla</taxon>
        <taxon>Tylopoda</taxon>
        <taxon>Camelidae</taxon>
        <taxon>Camelus</taxon>
    </lineage>
</organism>
<dbReference type="KEGG" id="cfr:106730949"/>
<dbReference type="Proteomes" id="UP000694856">
    <property type="component" value="Chromosome 1"/>
</dbReference>
<dbReference type="InterPro" id="IPR021743">
    <property type="entry name" value="KRTAP_type8/19/20/21/22"/>
</dbReference>
<protein>
    <submittedName>
        <fullName evidence="7">Keratin-associated protein 19-3-like</fullName>
    </submittedName>
</protein>
<dbReference type="InterPro" id="IPR051528">
    <property type="entry name" value="KRTAP_type_19"/>
</dbReference>
<evidence type="ECO:0000256" key="5">
    <source>
        <dbReference type="ARBA" id="ARBA00038294"/>
    </source>
</evidence>
<accession>A0A8B8TVJ6</accession>
<dbReference type="RefSeq" id="XP_032346324.1">
    <property type="nucleotide sequence ID" value="XM_032490433.1"/>
</dbReference>
<dbReference type="PANTHER" id="PTHR38140:SF5">
    <property type="entry name" value="KERATIN-ASSOCIATED PROTEIN 19-4-RELATED"/>
    <property type="match status" value="1"/>
</dbReference>
<dbReference type="Pfam" id="PF11759">
    <property type="entry name" value="KRTAP"/>
    <property type="match status" value="1"/>
</dbReference>
<dbReference type="GO" id="GO:0005882">
    <property type="term" value="C:intermediate filament"/>
    <property type="evidence" value="ECO:0007669"/>
    <property type="project" value="UniProtKB-KW"/>
</dbReference>
<reference evidence="6" key="1">
    <citation type="submission" date="2025-05" db="UniProtKB">
        <authorList>
            <consortium name="RefSeq"/>
        </authorList>
    </citation>
    <scope>NUCLEOTIDE SEQUENCE [LARGE SCALE GENOMIC DNA]</scope>
</reference>
<name>A0A8B8TVJ6_CAMFR</name>
<proteinExistence type="inferred from homology"/>
<dbReference type="GO" id="GO:0005829">
    <property type="term" value="C:cytosol"/>
    <property type="evidence" value="ECO:0007669"/>
    <property type="project" value="UniProtKB-ARBA"/>
</dbReference>
<comment type="function">
    <text evidence="1">In the hair cortex, hair keratin intermediate filaments are embedded in an interfilamentous matrix, consisting of hair keratin-associated proteins (KRTAP), which are essential for the formation of a rigid and resistant hair shaft through their extensive disulfide bond cross-linking with abundant cysteine residues of hair keratins. The matrix proteins include the high-sulfur and high-glycine-tyrosine keratins.</text>
</comment>
<gene>
    <name evidence="7" type="primary">LOC106730949</name>
</gene>
<dbReference type="GeneID" id="106730949"/>
<dbReference type="PANTHER" id="PTHR38140">
    <property type="entry name" value="KERATIN-ASSOCIATED PROTEIN 19-3-RELATED"/>
    <property type="match status" value="1"/>
</dbReference>
<evidence type="ECO:0000313" key="7">
    <source>
        <dbReference type="RefSeq" id="XP_032346324.1"/>
    </source>
</evidence>
<sequence>MSHHSSYYGGLGFGYGGFGGLGFGHGIGCGSFHRLGHGFGFRGYGYGSGCGSVGYGCCLCPSFCRRYGFSSFY</sequence>
<dbReference type="AlphaFoldDB" id="A0A8B8TVJ6"/>
<evidence type="ECO:0000256" key="3">
    <source>
        <dbReference type="ARBA" id="ARBA00022737"/>
    </source>
</evidence>
<evidence type="ECO:0000313" key="6">
    <source>
        <dbReference type="Proteomes" id="UP000694856"/>
    </source>
</evidence>
<comment type="subunit">
    <text evidence="2">Interacts with hair keratins.</text>
</comment>
<keyword evidence="4" id="KW-0416">Keratin</keyword>
<evidence type="ECO:0000256" key="4">
    <source>
        <dbReference type="ARBA" id="ARBA00022744"/>
    </source>
</evidence>
<keyword evidence="3" id="KW-0677">Repeat</keyword>
<comment type="similarity">
    <text evidence="5">Belongs to the KRTAP type 19 family.</text>
</comment>